<dbReference type="EMBL" id="KE361639">
    <property type="protein sequence ID" value="EPQ27435.1"/>
    <property type="molecule type" value="Genomic_DNA"/>
</dbReference>
<evidence type="ECO:0000313" key="9">
    <source>
        <dbReference type="Proteomes" id="UP000053664"/>
    </source>
</evidence>
<evidence type="ECO:0008006" key="10">
    <source>
        <dbReference type="Google" id="ProtNLM"/>
    </source>
</evidence>
<accession>A0A061H605</accession>
<reference evidence="8 9" key="1">
    <citation type="journal article" date="2013" name="Plant Cell">
        <title>The transition from a phytopathogenic smut ancestor to an anamorphic biocontrol agent deciphered by comparative whole-genome analysis.</title>
        <authorList>
            <person name="Lefebvre F."/>
            <person name="Joly D.L."/>
            <person name="Labbe C."/>
            <person name="Teichmann B."/>
            <person name="Linning R."/>
            <person name="Belzile F."/>
            <person name="Bakkeren G."/>
            <person name="Belanger R.R."/>
        </authorList>
    </citation>
    <scope>NUCLEOTIDE SEQUENCE [LARGE SCALE GENOMIC DNA]</scope>
    <source>
        <strain evidence="8 9">PF-1</strain>
    </source>
</reference>
<dbReference type="PANTHER" id="PTHR43647">
    <property type="entry name" value="DEHYDROGENASE"/>
    <property type="match status" value="1"/>
</dbReference>
<feature type="region of interest" description="Disordered" evidence="7">
    <location>
        <begin position="391"/>
        <end position="433"/>
    </location>
</feature>
<keyword evidence="3" id="KW-0752">Steroid biosynthesis</keyword>
<organism evidence="8 9">
    <name type="scientific">Pseudozyma flocculosa PF-1</name>
    <dbReference type="NCBI Taxonomy" id="1277687"/>
    <lineage>
        <taxon>Eukaryota</taxon>
        <taxon>Fungi</taxon>
        <taxon>Dikarya</taxon>
        <taxon>Basidiomycota</taxon>
        <taxon>Ustilaginomycotina</taxon>
        <taxon>Ustilaginomycetes</taxon>
        <taxon>Ustilaginales</taxon>
        <taxon>Ustilaginaceae</taxon>
        <taxon>Pseudozyma</taxon>
    </lineage>
</organism>
<feature type="region of interest" description="Disordered" evidence="7">
    <location>
        <begin position="643"/>
        <end position="663"/>
    </location>
</feature>
<evidence type="ECO:0000256" key="2">
    <source>
        <dbReference type="ARBA" id="ARBA00022857"/>
    </source>
</evidence>
<dbReference type="GO" id="GO:0005811">
    <property type="term" value="C:lipid droplet"/>
    <property type="evidence" value="ECO:0007669"/>
    <property type="project" value="TreeGrafter"/>
</dbReference>
<feature type="region of interest" description="Disordered" evidence="7">
    <location>
        <begin position="178"/>
        <end position="210"/>
    </location>
</feature>
<comment type="similarity">
    <text evidence="6">Belongs to the short-chain dehydrogenases/reductases (SDR) family. ERG27 subfamily.</text>
</comment>
<dbReference type="GO" id="GO:0000253">
    <property type="term" value="F:3-beta-hydroxysteroid 3-dehydrogenase (NADP+) activity"/>
    <property type="evidence" value="ECO:0007669"/>
    <property type="project" value="TreeGrafter"/>
</dbReference>
<evidence type="ECO:0000313" key="8">
    <source>
        <dbReference type="EMBL" id="EPQ27435.1"/>
    </source>
</evidence>
<feature type="region of interest" description="Disordered" evidence="7">
    <location>
        <begin position="48"/>
        <end position="71"/>
    </location>
</feature>
<protein>
    <recommendedName>
        <fullName evidence="10">3-keto sterol reductase</fullName>
    </recommendedName>
</protein>
<feature type="compositionally biased region" description="Polar residues" evidence="7">
    <location>
        <begin position="48"/>
        <end position="70"/>
    </location>
</feature>
<evidence type="ECO:0000256" key="7">
    <source>
        <dbReference type="SAM" id="MobiDB-lite"/>
    </source>
</evidence>
<dbReference type="eggNOG" id="KOG1478">
    <property type="taxonomic scope" value="Eukaryota"/>
</dbReference>
<dbReference type="Gene3D" id="3.40.50.720">
    <property type="entry name" value="NAD(P)-binding Rossmann-like Domain"/>
    <property type="match status" value="1"/>
</dbReference>
<feature type="compositionally biased region" description="Basic and acidic residues" evidence="7">
    <location>
        <begin position="651"/>
        <end position="663"/>
    </location>
</feature>
<dbReference type="GO" id="GO:0005789">
    <property type="term" value="C:endoplasmic reticulum membrane"/>
    <property type="evidence" value="ECO:0007669"/>
    <property type="project" value="TreeGrafter"/>
</dbReference>
<dbReference type="GeneID" id="19319073"/>
<dbReference type="OrthoDB" id="331544at2759"/>
<keyword evidence="5" id="KW-0443">Lipid metabolism</keyword>
<sequence>MDAPNGAPAAARTSSSSSEPKRPIVLVTGANTGVGFGICQRLIVQLSSPTPTDTVPTNPQKNRPESTQYAPSPYAAADGATIILACRNPIKAHKARRQLHQLLKWIENLPDHVDTPAGPPESWAYAFDDSSKDDKLEDLHDEADLRANIPHEDADPALVAHAQENNVRRRRKLRSAAAVVGEADAQDEAELDSPSPSPASPDLDESVETRDRRANAEYRKRFCQGTRIEFAPLDLGSMASALECARTIRGRYPYLTHIILNAGSSAWIGLDWLHATWMVMTSFRYAVTWPAYKIQRAGDISDDGFGWVWQCNVGAHWVLVRALLPSLRSTPYSVSSRVIWTSSVEAFSHYVDPTDYECKDAKKSPLPYESTKYQCELAAFGLDDALQKRQIRTQPGTPRDERPSFPGLTPVDENRGLSAPTSTRGDSQGFVPNKGYLGLPPASRALSPELEPRVFLTHPGVVASSMMADFLFSWLELAMRFAFYLARLVGSPHHPIDPFKGAVSVSHVSLAPMDHLDPKRRYGSRCDMWGREYVGSERIDDWRPDMGGAGPGVGARLALAGVDPDETYNGDGDGKVLKMARDYVRYCEKMAQNVWKSARAGALPPWASLAGDELVADNEPFKPPRSAANVGGDVEATLKTEMVPDSAESGVNRDEWEKVERIE</sequence>
<dbReference type="AlphaFoldDB" id="A0A061H605"/>
<name>A0A061H605_9BASI</name>
<gene>
    <name evidence="8" type="ORF">PFL1_04973</name>
</gene>
<dbReference type="PANTHER" id="PTHR43647:SF1">
    <property type="entry name" value="3-KETO-STEROID REDUCTASE ERG27"/>
    <property type="match status" value="1"/>
</dbReference>
<evidence type="ECO:0000256" key="5">
    <source>
        <dbReference type="ARBA" id="ARBA00023098"/>
    </source>
</evidence>
<dbReference type="Proteomes" id="UP000053664">
    <property type="component" value="Unassembled WGS sequence"/>
</dbReference>
<evidence type="ECO:0000256" key="4">
    <source>
        <dbReference type="ARBA" id="ARBA00023002"/>
    </source>
</evidence>
<dbReference type="InterPro" id="IPR051593">
    <property type="entry name" value="Ergosterol_Biosynth_ERG27"/>
</dbReference>
<evidence type="ECO:0000256" key="6">
    <source>
        <dbReference type="ARBA" id="ARBA00023593"/>
    </source>
</evidence>
<dbReference type="KEGG" id="pfp:PFL1_04973"/>
<feature type="region of interest" description="Disordered" evidence="7">
    <location>
        <begin position="1"/>
        <end position="23"/>
    </location>
</feature>
<keyword evidence="1" id="KW-0444">Lipid biosynthesis</keyword>
<dbReference type="HOGENOM" id="CLU_016548_0_0_1"/>
<keyword evidence="4" id="KW-0560">Oxidoreductase</keyword>
<proteinExistence type="inferred from homology"/>
<dbReference type="SUPFAM" id="SSF51735">
    <property type="entry name" value="NAD(P)-binding Rossmann-fold domains"/>
    <property type="match status" value="1"/>
</dbReference>
<evidence type="ECO:0000256" key="3">
    <source>
        <dbReference type="ARBA" id="ARBA00022955"/>
    </source>
</evidence>
<evidence type="ECO:0000256" key="1">
    <source>
        <dbReference type="ARBA" id="ARBA00022516"/>
    </source>
</evidence>
<dbReference type="GO" id="GO:0005741">
    <property type="term" value="C:mitochondrial outer membrane"/>
    <property type="evidence" value="ECO:0007669"/>
    <property type="project" value="TreeGrafter"/>
</dbReference>
<dbReference type="RefSeq" id="XP_007880694.1">
    <property type="nucleotide sequence ID" value="XM_007882503.1"/>
</dbReference>
<dbReference type="InterPro" id="IPR036291">
    <property type="entry name" value="NAD(P)-bd_dom_sf"/>
</dbReference>
<keyword evidence="2" id="KW-0521">NADP</keyword>
<dbReference type="GO" id="GO:0006694">
    <property type="term" value="P:steroid biosynthetic process"/>
    <property type="evidence" value="ECO:0007669"/>
    <property type="project" value="UniProtKB-KW"/>
</dbReference>